<organism evidence="2 3">
    <name type="scientific">Cinchona calisaya</name>
    <dbReference type="NCBI Taxonomy" id="153742"/>
    <lineage>
        <taxon>Eukaryota</taxon>
        <taxon>Viridiplantae</taxon>
        <taxon>Streptophyta</taxon>
        <taxon>Embryophyta</taxon>
        <taxon>Tracheophyta</taxon>
        <taxon>Spermatophyta</taxon>
        <taxon>Magnoliopsida</taxon>
        <taxon>eudicotyledons</taxon>
        <taxon>Gunneridae</taxon>
        <taxon>Pentapetalae</taxon>
        <taxon>asterids</taxon>
        <taxon>lamiids</taxon>
        <taxon>Gentianales</taxon>
        <taxon>Rubiaceae</taxon>
        <taxon>Cinchonoideae</taxon>
        <taxon>Cinchoneae</taxon>
        <taxon>Cinchona</taxon>
    </lineage>
</organism>
<feature type="region of interest" description="Disordered" evidence="1">
    <location>
        <begin position="66"/>
        <end position="127"/>
    </location>
</feature>
<evidence type="ECO:0000313" key="2">
    <source>
        <dbReference type="EMBL" id="KAL3529832.1"/>
    </source>
</evidence>
<dbReference type="EMBL" id="JBJUIK010000004">
    <property type="protein sequence ID" value="KAL3529832.1"/>
    <property type="molecule type" value="Genomic_DNA"/>
</dbReference>
<dbReference type="AlphaFoldDB" id="A0ABD3AH31"/>
<gene>
    <name evidence="2" type="ORF">ACH5RR_009154</name>
</gene>
<name>A0ABD3AH31_9GENT</name>
<protein>
    <submittedName>
        <fullName evidence="2">Uncharacterized protein</fullName>
    </submittedName>
</protein>
<evidence type="ECO:0000256" key="1">
    <source>
        <dbReference type="SAM" id="MobiDB-lite"/>
    </source>
</evidence>
<feature type="compositionally biased region" description="Acidic residues" evidence="1">
    <location>
        <begin position="70"/>
        <end position="127"/>
    </location>
</feature>
<evidence type="ECO:0000313" key="3">
    <source>
        <dbReference type="Proteomes" id="UP001630127"/>
    </source>
</evidence>
<reference evidence="2 3" key="1">
    <citation type="submission" date="2024-11" db="EMBL/GenBank/DDBJ databases">
        <title>A near-complete genome assembly of Cinchona calisaya.</title>
        <authorList>
            <person name="Lian D.C."/>
            <person name="Zhao X.W."/>
            <person name="Wei L."/>
        </authorList>
    </citation>
    <scope>NUCLEOTIDE SEQUENCE [LARGE SCALE GENOMIC DNA]</scope>
    <source>
        <tissue evidence="2">Nenye</tissue>
    </source>
</reference>
<comment type="caution">
    <text evidence="2">The sequence shown here is derived from an EMBL/GenBank/DDBJ whole genome shotgun (WGS) entry which is preliminary data.</text>
</comment>
<dbReference type="Proteomes" id="UP001630127">
    <property type="component" value="Unassembled WGS sequence"/>
</dbReference>
<sequence length="127" mass="15246">MRDKVDWWVVIKSRPRSRIDKEYNVENAYQDQRVLNVVTVLDNDHICLLVDSDGVNEEIDMQIEIPLVVEEAEEEENDDVNKEEEDEDEEEEEDEDEEDKREEEEDEIVQSKEEEDDVHEDEEDDDF</sequence>
<keyword evidence="3" id="KW-1185">Reference proteome</keyword>
<proteinExistence type="predicted"/>
<accession>A0ABD3AH31</accession>